<proteinExistence type="predicted"/>
<evidence type="ECO:0000313" key="1">
    <source>
        <dbReference type="EMBL" id="TDQ39057.1"/>
    </source>
</evidence>
<dbReference type="SUPFAM" id="SSF52821">
    <property type="entry name" value="Rhodanese/Cell cycle control phosphatase"/>
    <property type="match status" value="1"/>
</dbReference>
<dbReference type="InterPro" id="IPR036873">
    <property type="entry name" value="Rhodanese-like_dom_sf"/>
</dbReference>
<name>A0A4V3D578_9BACI</name>
<gene>
    <name evidence="1" type="ORF">EV213_1083</name>
</gene>
<evidence type="ECO:0008006" key="3">
    <source>
        <dbReference type="Google" id="ProtNLM"/>
    </source>
</evidence>
<protein>
    <recommendedName>
        <fullName evidence="3">Rhodanese domain-containing protein</fullName>
    </recommendedName>
</protein>
<sequence>MKQLAFECADQSKYYVIDVRDFISFNKAPSIVTKNIPLSYLPREMREEARCSKDIVVIADDLQTARSAVRIIKKRYKNKVFYSILPKASPCL</sequence>
<organism evidence="1 2">
    <name type="scientific">Aureibacillus halotolerans</name>
    <dbReference type="NCBI Taxonomy" id="1508390"/>
    <lineage>
        <taxon>Bacteria</taxon>
        <taxon>Bacillati</taxon>
        <taxon>Bacillota</taxon>
        <taxon>Bacilli</taxon>
        <taxon>Bacillales</taxon>
        <taxon>Bacillaceae</taxon>
        <taxon>Aureibacillus</taxon>
    </lineage>
</organism>
<accession>A0A4V3D578</accession>
<comment type="caution">
    <text evidence="1">The sequence shown here is derived from an EMBL/GenBank/DDBJ whole genome shotgun (WGS) entry which is preliminary data.</text>
</comment>
<reference evidence="1 2" key="1">
    <citation type="submission" date="2019-03" db="EMBL/GenBank/DDBJ databases">
        <title>Genomic Encyclopedia of Type Strains, Phase IV (KMG-IV): sequencing the most valuable type-strain genomes for metagenomic binning, comparative biology and taxonomic classification.</title>
        <authorList>
            <person name="Goeker M."/>
        </authorList>
    </citation>
    <scope>NUCLEOTIDE SEQUENCE [LARGE SCALE GENOMIC DNA]</scope>
    <source>
        <strain evidence="1 2">DSM 28697</strain>
    </source>
</reference>
<dbReference type="EMBL" id="SNYJ01000008">
    <property type="protein sequence ID" value="TDQ39057.1"/>
    <property type="molecule type" value="Genomic_DNA"/>
</dbReference>
<evidence type="ECO:0000313" key="2">
    <source>
        <dbReference type="Proteomes" id="UP000295632"/>
    </source>
</evidence>
<dbReference type="Proteomes" id="UP000295632">
    <property type="component" value="Unassembled WGS sequence"/>
</dbReference>
<keyword evidence="2" id="KW-1185">Reference proteome</keyword>
<dbReference type="AlphaFoldDB" id="A0A4V3D578"/>